<dbReference type="PANTHER" id="PTHR31350">
    <property type="entry name" value="SI:DKEY-261L7.2"/>
    <property type="match status" value="1"/>
</dbReference>
<dbReference type="InterPro" id="IPR032698">
    <property type="entry name" value="SirB1_N"/>
</dbReference>
<comment type="similarity">
    <text evidence="1">Belongs to the UPF0162 family.</text>
</comment>
<evidence type="ECO:0000256" key="1">
    <source>
        <dbReference type="ARBA" id="ARBA00007100"/>
    </source>
</evidence>
<protein>
    <recommendedName>
        <fullName evidence="2">Protein SirB1 N-terminal domain-containing protein</fullName>
    </recommendedName>
</protein>
<feature type="domain" description="Protein SirB1 N-terminal" evidence="2">
    <location>
        <begin position="63"/>
        <end position="188"/>
    </location>
</feature>
<dbReference type="Pfam" id="PF13369">
    <property type="entry name" value="Transglut_core2"/>
    <property type="match status" value="1"/>
</dbReference>
<gene>
    <name evidence="3" type="ORF">PbB2_01666</name>
</gene>
<evidence type="ECO:0000259" key="2">
    <source>
        <dbReference type="Pfam" id="PF13369"/>
    </source>
</evidence>
<dbReference type="AlphaFoldDB" id="A0A2P2EAC6"/>
<dbReference type="RefSeq" id="WP_108984848.1">
    <property type="nucleotide sequence ID" value="NZ_BFBR01000004.1"/>
</dbReference>
<dbReference type="OrthoDB" id="232498at2"/>
<organism evidence="3 4">
    <name type="scientific">Candidatus Phycosocius bacilliformis</name>
    <dbReference type="NCBI Taxonomy" id="1445552"/>
    <lineage>
        <taxon>Bacteria</taxon>
        <taxon>Pseudomonadati</taxon>
        <taxon>Pseudomonadota</taxon>
        <taxon>Alphaproteobacteria</taxon>
        <taxon>Caulobacterales</taxon>
        <taxon>Caulobacterales incertae sedis</taxon>
        <taxon>Candidatus Phycosocius</taxon>
    </lineage>
</organism>
<dbReference type="EMBL" id="BFBR01000004">
    <property type="protein sequence ID" value="GBF57995.1"/>
    <property type="molecule type" value="Genomic_DNA"/>
</dbReference>
<name>A0A2P2EAC6_9PROT</name>
<comment type="caution">
    <text evidence="3">The sequence shown here is derived from an EMBL/GenBank/DDBJ whole genome shotgun (WGS) entry which is preliminary data.</text>
</comment>
<accession>A0A2P2EAC6</accession>
<evidence type="ECO:0000313" key="3">
    <source>
        <dbReference type="EMBL" id="GBF57995.1"/>
    </source>
</evidence>
<dbReference type="PANTHER" id="PTHR31350:SF21">
    <property type="entry name" value="F-BOX ONLY PROTEIN 21"/>
    <property type="match status" value="1"/>
</dbReference>
<dbReference type="Proteomes" id="UP000245086">
    <property type="component" value="Unassembled WGS sequence"/>
</dbReference>
<keyword evidence="4" id="KW-1185">Reference proteome</keyword>
<proteinExistence type="inferred from homology"/>
<sequence>MIPTTRAEAEAAIKACAAMPVERFDLTACALACALHENPNRDVGEALAVLDDLTRLALSRRPQSALALSQLIFGEMGFAGVGLPYDAPENADLISILTTRKGLPVGLGIVWRHVARLSEAALAGVDSPGHFLLRLDNPDGPVFLDPLAGGAILDQDGLTEIASRMGLDQLSSAMLTPVSDRVMAIRLQTNLAARAKAGSRADAWLRAAQRRAFLAPDHPGILLDASAAAEAAGQIRVALEWAQRASHLQGPSPDSDDRLMSLRHKLN</sequence>
<reference evidence="3 4" key="1">
    <citation type="journal article" date="2018" name="Genome Announc.">
        <title>Draft Genome Sequence of "Candidatus Phycosocius bacilliformis," an Alphaproteobacterial Ectosymbiont of the Hydrocarbon-Producing Green Alga Botryococcus braunii.</title>
        <authorList>
            <person name="Tanabe Y."/>
            <person name="Yamaguchi H."/>
            <person name="Watanabe M.M."/>
        </authorList>
    </citation>
    <scope>NUCLEOTIDE SEQUENCE [LARGE SCALE GENOMIC DNA]</scope>
    <source>
        <strain evidence="3 4">BOTRYCO-2</strain>
    </source>
</reference>
<evidence type="ECO:0000313" key="4">
    <source>
        <dbReference type="Proteomes" id="UP000245086"/>
    </source>
</evidence>